<reference evidence="1" key="1">
    <citation type="journal article" date="2015" name="Nature">
        <title>Complex archaea that bridge the gap between prokaryotes and eukaryotes.</title>
        <authorList>
            <person name="Spang A."/>
            <person name="Saw J.H."/>
            <person name="Jorgensen S.L."/>
            <person name="Zaremba-Niedzwiedzka K."/>
            <person name="Martijn J."/>
            <person name="Lind A.E."/>
            <person name="van Eijk R."/>
            <person name="Schleper C."/>
            <person name="Guy L."/>
            <person name="Ettema T.J."/>
        </authorList>
    </citation>
    <scope>NUCLEOTIDE SEQUENCE</scope>
</reference>
<dbReference type="Gene3D" id="1.50.10.20">
    <property type="match status" value="1"/>
</dbReference>
<name>A0A0F9N7X1_9ZZZZ</name>
<dbReference type="AlphaFoldDB" id="A0A0F9N7X1"/>
<dbReference type="InterPro" id="IPR008930">
    <property type="entry name" value="Terpenoid_cyclase/PrenylTrfase"/>
</dbReference>
<dbReference type="CDD" id="cd00688">
    <property type="entry name" value="ISOPREN_C2_like"/>
    <property type="match status" value="1"/>
</dbReference>
<dbReference type="EMBL" id="LAZR01008626">
    <property type="protein sequence ID" value="KKM77547.1"/>
    <property type="molecule type" value="Genomic_DNA"/>
</dbReference>
<evidence type="ECO:0000313" key="1">
    <source>
        <dbReference type="EMBL" id="KKM77547.1"/>
    </source>
</evidence>
<comment type="caution">
    <text evidence="1">The sequence shown here is derived from an EMBL/GenBank/DDBJ whole genome shotgun (WGS) entry which is preliminary data.</text>
</comment>
<evidence type="ECO:0008006" key="2">
    <source>
        <dbReference type="Google" id="ProtNLM"/>
    </source>
</evidence>
<dbReference type="SUPFAM" id="SSF48239">
    <property type="entry name" value="Terpenoid cyclases/Protein prenyltransferases"/>
    <property type="match status" value="1"/>
</dbReference>
<sequence>MRQVKYIWIDEENNRLVFQAQGAGAILGITLGAVGKAGGIAGLNSHGDVEVSQLPAALVAAAAGGRFLPGALPLRLGRVSVTGELAVASGFTFVDQTFVNLEGVASLEAAGVTVEYGDDAGDLVLHIWKPTSSINSTPIPADSPRWVQWGTIGISPTNREKLAMGHGAHRIFRTQKNDGGWQWMNPDTDPTQIPSPKNTLGVTAQGLLDPYCCLKLNHLLDACLACYDGMVTNSQDPSPSVHRIRGPDIPFLVEFSTETGISTYGAFARTRWEAAKTEYGGGTATGLAEFIRDIRLGQGLPAIVAWDVGLYIRGALALGGRTSDDVGYIDEAREMAEVVYDSLYVAPVDFDMTDLNQAEYWLGLTGALEAFATCGVHADRADELLNSLLAGQQSDGHWAGILGGSDVQTTAYALLAILRARAQGVFVAARDAESRAVQYLLSSQSGNGGWAYDGTENTEVSSEAIQALSLYHLNGDS</sequence>
<proteinExistence type="predicted"/>
<protein>
    <recommendedName>
        <fullName evidence="2">Squalene cyclase C-terminal domain-containing protein</fullName>
    </recommendedName>
</protein>
<gene>
    <name evidence="1" type="ORF">LCGC14_1368930</name>
</gene>
<accession>A0A0F9N7X1</accession>
<organism evidence="1">
    <name type="scientific">marine sediment metagenome</name>
    <dbReference type="NCBI Taxonomy" id="412755"/>
    <lineage>
        <taxon>unclassified sequences</taxon>
        <taxon>metagenomes</taxon>
        <taxon>ecological metagenomes</taxon>
    </lineage>
</organism>